<evidence type="ECO:0000256" key="1">
    <source>
        <dbReference type="PROSITE-ProRule" id="PRU00473"/>
    </source>
</evidence>
<dbReference type="InterPro" id="IPR050330">
    <property type="entry name" value="Bact_OuterMem_StrucFunc"/>
</dbReference>
<sequence>MRKERRESREGNRTVIREGDRTIIREGNRTFIRRDENDRFNRRGDARIERRGNEIRTVSRRNGVDIITVTDANGRLLRRSRYVNGREVVIIDNRPRGGRRADAFFVALPALALGALAIPRDRYIVEAESAPPEYIYGALMAPPVEPLPRAYTLDEIRYSPEIRNRMPRIDLDTITFDTGSWEVSPDQYDRLAPIADGIKRAVSQNPNEVFLIEGHTDAVGNDEDNLSLSDRRAESVAVILTDEFQIPPENLTTQGYGEQQLKVPSDGPERANRRVTVRRITPLLQQGQLDAGAPPPQ</sequence>
<accession>A0A1W6ZZQ6</accession>
<reference evidence="4 5" key="1">
    <citation type="submission" date="2017-05" db="EMBL/GenBank/DDBJ databases">
        <title>Full genome sequence of Pseudorhodoplanes sinuspersici.</title>
        <authorList>
            <person name="Dastgheib S.M.M."/>
            <person name="Shavandi M."/>
            <person name="Tirandaz H."/>
        </authorList>
    </citation>
    <scope>NUCLEOTIDE SEQUENCE [LARGE SCALE GENOMIC DNA]</scope>
    <source>
        <strain evidence="4 5">RIPI110</strain>
    </source>
</reference>
<dbReference type="PROSITE" id="PS51123">
    <property type="entry name" value="OMPA_2"/>
    <property type="match status" value="1"/>
</dbReference>
<dbReference type="PANTHER" id="PTHR30329">
    <property type="entry name" value="STATOR ELEMENT OF FLAGELLAR MOTOR COMPLEX"/>
    <property type="match status" value="1"/>
</dbReference>
<dbReference type="KEGG" id="psin:CAK95_07945"/>
<name>A0A1W6ZZQ6_9HYPH</name>
<feature type="domain" description="OmpA-like" evidence="3">
    <location>
        <begin position="163"/>
        <end position="288"/>
    </location>
</feature>
<gene>
    <name evidence="4" type="ORF">CAK95_07945</name>
</gene>
<dbReference type="Proteomes" id="UP000194137">
    <property type="component" value="Chromosome"/>
</dbReference>
<dbReference type="STRING" id="1235591.CAK95_07945"/>
<evidence type="ECO:0000259" key="3">
    <source>
        <dbReference type="PROSITE" id="PS51123"/>
    </source>
</evidence>
<feature type="region of interest" description="Disordered" evidence="2">
    <location>
        <begin position="251"/>
        <end position="272"/>
    </location>
</feature>
<dbReference type="CDD" id="cd07185">
    <property type="entry name" value="OmpA_C-like"/>
    <property type="match status" value="1"/>
</dbReference>
<proteinExistence type="predicted"/>
<dbReference type="InterPro" id="IPR006665">
    <property type="entry name" value="OmpA-like"/>
</dbReference>
<evidence type="ECO:0000256" key="2">
    <source>
        <dbReference type="SAM" id="MobiDB-lite"/>
    </source>
</evidence>
<evidence type="ECO:0000313" key="5">
    <source>
        <dbReference type="Proteomes" id="UP000194137"/>
    </source>
</evidence>
<dbReference type="PANTHER" id="PTHR30329:SF21">
    <property type="entry name" value="LIPOPROTEIN YIAD-RELATED"/>
    <property type="match status" value="1"/>
</dbReference>
<evidence type="ECO:0000313" key="4">
    <source>
        <dbReference type="EMBL" id="ARQ02826.1"/>
    </source>
</evidence>
<dbReference type="EMBL" id="CP021112">
    <property type="protein sequence ID" value="ARQ02826.1"/>
    <property type="molecule type" value="Genomic_DNA"/>
</dbReference>
<dbReference type="AlphaFoldDB" id="A0A1W6ZZQ6"/>
<dbReference type="GO" id="GO:0016020">
    <property type="term" value="C:membrane"/>
    <property type="evidence" value="ECO:0007669"/>
    <property type="project" value="UniProtKB-UniRule"/>
</dbReference>
<protein>
    <recommendedName>
        <fullName evidence="3">OmpA-like domain-containing protein</fullName>
    </recommendedName>
</protein>
<keyword evidence="5" id="KW-1185">Reference proteome</keyword>
<dbReference type="Gene3D" id="3.30.1330.60">
    <property type="entry name" value="OmpA-like domain"/>
    <property type="match status" value="1"/>
</dbReference>
<dbReference type="Pfam" id="PF00691">
    <property type="entry name" value="OmpA"/>
    <property type="match status" value="1"/>
</dbReference>
<organism evidence="4 5">
    <name type="scientific">Pseudorhodoplanes sinuspersici</name>
    <dbReference type="NCBI Taxonomy" id="1235591"/>
    <lineage>
        <taxon>Bacteria</taxon>
        <taxon>Pseudomonadati</taxon>
        <taxon>Pseudomonadota</taxon>
        <taxon>Alphaproteobacteria</taxon>
        <taxon>Hyphomicrobiales</taxon>
        <taxon>Pseudorhodoplanes</taxon>
    </lineage>
</organism>
<dbReference type="OrthoDB" id="9792021at2"/>
<dbReference type="InterPro" id="IPR036737">
    <property type="entry name" value="OmpA-like_sf"/>
</dbReference>
<keyword evidence="1" id="KW-0472">Membrane</keyword>
<dbReference type="SUPFAM" id="SSF103088">
    <property type="entry name" value="OmpA-like"/>
    <property type="match status" value="1"/>
</dbReference>